<keyword evidence="3 6" id="KW-0812">Transmembrane</keyword>
<feature type="transmembrane region" description="Helical" evidence="6">
    <location>
        <begin position="197"/>
        <end position="217"/>
    </location>
</feature>
<dbReference type="RefSeq" id="WP_200309536.1">
    <property type="nucleotide sequence ID" value="NZ_JAENIM010000007.1"/>
</dbReference>
<feature type="transmembrane region" description="Helical" evidence="6">
    <location>
        <begin position="397"/>
        <end position="415"/>
    </location>
</feature>
<dbReference type="InterPro" id="IPR031312">
    <property type="entry name" value="Na/sul_symport_CS"/>
</dbReference>
<comment type="caution">
    <text evidence="7">The sequence shown here is derived from an EMBL/GenBank/DDBJ whole genome shotgun (WGS) entry which is preliminary data.</text>
</comment>
<feature type="transmembrane region" description="Helical" evidence="6">
    <location>
        <begin position="25"/>
        <end position="44"/>
    </location>
</feature>
<evidence type="ECO:0000313" key="7">
    <source>
        <dbReference type="EMBL" id="MBK1789570.1"/>
    </source>
</evidence>
<dbReference type="PROSITE" id="PS01271">
    <property type="entry name" value="NA_SULFATE"/>
    <property type="match status" value="1"/>
</dbReference>
<evidence type="ECO:0000256" key="5">
    <source>
        <dbReference type="ARBA" id="ARBA00023136"/>
    </source>
</evidence>
<feature type="transmembrane region" description="Helical" evidence="6">
    <location>
        <begin position="304"/>
        <end position="325"/>
    </location>
</feature>
<dbReference type="InterPro" id="IPR001898">
    <property type="entry name" value="SLC13A/DASS"/>
</dbReference>
<keyword evidence="4 6" id="KW-1133">Transmembrane helix</keyword>
<evidence type="ECO:0000313" key="8">
    <source>
        <dbReference type="Proteomes" id="UP000624703"/>
    </source>
</evidence>
<dbReference type="Pfam" id="PF00939">
    <property type="entry name" value="Na_sulph_symp"/>
    <property type="match status" value="1"/>
</dbReference>
<keyword evidence="5 6" id="KW-0472">Membrane</keyword>
<evidence type="ECO:0000256" key="6">
    <source>
        <dbReference type="SAM" id="Phobius"/>
    </source>
</evidence>
<dbReference type="CDD" id="cd01115">
    <property type="entry name" value="SLC13_permease"/>
    <property type="match status" value="1"/>
</dbReference>
<dbReference type="PANTHER" id="PTHR10283:SF82">
    <property type="entry name" value="SOLUTE CARRIER FAMILY 13 MEMBER 2"/>
    <property type="match status" value="1"/>
</dbReference>
<sequence>MSGHKVTVARETHGGDSAAVRRRRLILVVIAFLAWAWVSFFCQLDCSQLAGDMQPAQVQAGLALLVLAAILWLTEALPLAMTAILIPVMASLTGVLEVSASFANFAHPLIFLFLGGFGLAAALSRQKLDQWLAQQIVCVSGGRFYLTFVMICVASAALSMWISNTATVALLLPVVLGLLSKVELAQGEKVAARVAPCLLLGLCYSASVGGIGTLIGSPPNAIAATELGIDFVSWLKFGIPAVLILLPLMLLVLTCLVHPGKVTKLDVDCLPFDFNGERIATLGVFALAVTGWLFSQSLASWLGIAKYFDTLVAVSAVLILTMGRLVRWKDIDHTTDWGVLLLFGGGLTLSKVLSETKASLFLAHQLRETIESWPYLALIAVVIIFVIFLTEVSSNTATAALLVPVFAAVAADMGLAPKQLVVPLAMAASCAFMLPVATPPNAIVFSSGKIRQRTMMRTGLVLNLLFVVLLTALSWLIF</sequence>
<feature type="transmembrane region" description="Helical" evidence="6">
    <location>
        <begin position="144"/>
        <end position="162"/>
    </location>
</feature>
<dbReference type="PANTHER" id="PTHR10283">
    <property type="entry name" value="SOLUTE CARRIER FAMILY 13 MEMBER"/>
    <property type="match status" value="1"/>
</dbReference>
<dbReference type="Proteomes" id="UP000624703">
    <property type="component" value="Unassembled WGS sequence"/>
</dbReference>
<evidence type="ECO:0000256" key="2">
    <source>
        <dbReference type="ARBA" id="ARBA00022448"/>
    </source>
</evidence>
<feature type="transmembrane region" description="Helical" evidence="6">
    <location>
        <begin position="337"/>
        <end position="353"/>
    </location>
</feature>
<feature type="transmembrane region" description="Helical" evidence="6">
    <location>
        <begin position="168"/>
        <end position="185"/>
    </location>
</feature>
<evidence type="ECO:0000256" key="1">
    <source>
        <dbReference type="ARBA" id="ARBA00004141"/>
    </source>
</evidence>
<feature type="transmembrane region" description="Helical" evidence="6">
    <location>
        <begin position="459"/>
        <end position="477"/>
    </location>
</feature>
<dbReference type="NCBIfam" id="TIGR00785">
    <property type="entry name" value="dass"/>
    <property type="match status" value="1"/>
</dbReference>
<gene>
    <name evidence="7" type="ORF">JIN82_00225</name>
</gene>
<evidence type="ECO:0000256" key="3">
    <source>
        <dbReference type="ARBA" id="ARBA00022692"/>
    </source>
</evidence>
<proteinExistence type="predicted"/>
<feature type="transmembrane region" description="Helical" evidence="6">
    <location>
        <begin position="421"/>
        <end position="438"/>
    </location>
</feature>
<dbReference type="GO" id="GO:0015141">
    <property type="term" value="F:succinate transmembrane transporter activity"/>
    <property type="evidence" value="ECO:0007669"/>
    <property type="project" value="UniProtKB-ARBA"/>
</dbReference>
<dbReference type="GO" id="GO:0005886">
    <property type="term" value="C:plasma membrane"/>
    <property type="evidence" value="ECO:0007669"/>
    <property type="project" value="TreeGrafter"/>
</dbReference>
<feature type="transmembrane region" description="Helical" evidence="6">
    <location>
        <begin position="237"/>
        <end position="258"/>
    </location>
</feature>
<dbReference type="AlphaFoldDB" id="A0A8J7SFN0"/>
<comment type="subcellular location">
    <subcellularLocation>
        <location evidence="1">Membrane</location>
        <topology evidence="1">Multi-pass membrane protein</topology>
    </subcellularLocation>
</comment>
<feature type="transmembrane region" description="Helical" evidence="6">
    <location>
        <begin position="279"/>
        <end position="298"/>
    </location>
</feature>
<keyword evidence="2" id="KW-0813">Transport</keyword>
<dbReference type="EMBL" id="JAENIM010000007">
    <property type="protein sequence ID" value="MBK1789570.1"/>
    <property type="molecule type" value="Genomic_DNA"/>
</dbReference>
<name>A0A8J7SFN0_9BACT</name>
<keyword evidence="8" id="KW-1185">Reference proteome</keyword>
<reference evidence="7" key="1">
    <citation type="submission" date="2021-01" db="EMBL/GenBank/DDBJ databases">
        <title>Modified the classification status of verrucomicrobia.</title>
        <authorList>
            <person name="Feng X."/>
        </authorList>
    </citation>
    <scope>NUCLEOTIDE SEQUENCE</scope>
    <source>
        <strain evidence="7">_KCTC 22039</strain>
    </source>
</reference>
<feature type="transmembrane region" description="Helical" evidence="6">
    <location>
        <begin position="105"/>
        <end position="123"/>
    </location>
</feature>
<organism evidence="7 8">
    <name type="scientific">Persicirhabdus sediminis</name>
    <dbReference type="NCBI Taxonomy" id="454144"/>
    <lineage>
        <taxon>Bacteria</taxon>
        <taxon>Pseudomonadati</taxon>
        <taxon>Verrucomicrobiota</taxon>
        <taxon>Verrucomicrobiia</taxon>
        <taxon>Verrucomicrobiales</taxon>
        <taxon>Verrucomicrobiaceae</taxon>
        <taxon>Persicirhabdus</taxon>
    </lineage>
</organism>
<accession>A0A8J7SFN0</accession>
<feature type="transmembrane region" description="Helical" evidence="6">
    <location>
        <begin position="373"/>
        <end position="390"/>
    </location>
</feature>
<protein>
    <submittedName>
        <fullName evidence="7">SLC13/DASS family transporter</fullName>
    </submittedName>
</protein>
<evidence type="ECO:0000256" key="4">
    <source>
        <dbReference type="ARBA" id="ARBA00022989"/>
    </source>
</evidence>